<evidence type="ECO:0000313" key="2">
    <source>
        <dbReference type="Proteomes" id="UP000031419"/>
    </source>
</evidence>
<proteinExistence type="predicted"/>
<reference evidence="1 2" key="1">
    <citation type="submission" date="2014-06" db="EMBL/GenBank/DDBJ databases">
        <title>Saccharopolyspora rectivirgula DSM-43113 Genome sequencing.</title>
        <authorList>
            <person name="Barrera C."/>
            <person name="Millon L."/>
            <person name="Rognon B."/>
            <person name="Zaugg C."/>
            <person name="Monod M."/>
        </authorList>
    </citation>
    <scope>NUCLEOTIDE SEQUENCE [LARGE SCALE GENOMIC DNA]</scope>
    <source>
        <strain evidence="1 2">DSM 43113</strain>
    </source>
</reference>
<accession>A0A073AZR6</accession>
<protein>
    <submittedName>
        <fullName evidence="1">Uncharacterized protein</fullName>
    </submittedName>
</protein>
<dbReference type="AlphaFoldDB" id="A0A073AZR6"/>
<name>A0A073AZR6_9PSEU</name>
<gene>
    <name evidence="1" type="ORF">GU90_07895</name>
</gene>
<dbReference type="Proteomes" id="UP000031419">
    <property type="component" value="Unassembled WGS sequence"/>
</dbReference>
<dbReference type="EMBL" id="JNVU01000018">
    <property type="protein sequence ID" value="KEI44811.1"/>
    <property type="molecule type" value="Genomic_DNA"/>
</dbReference>
<comment type="caution">
    <text evidence="1">The sequence shown here is derived from an EMBL/GenBank/DDBJ whole genome shotgun (WGS) entry which is preliminary data.</text>
</comment>
<sequence>MTNLLVKHWADEAEQVVHGFGNEERQGCAASTVQGVTRVPHRVPRLACGWRRSTGAARHR</sequence>
<dbReference type="RefSeq" id="WP_029722673.1">
    <property type="nucleotide sequence ID" value="NZ_JAJUIW010000093.1"/>
</dbReference>
<evidence type="ECO:0000313" key="1">
    <source>
        <dbReference type="EMBL" id="KEI44811.1"/>
    </source>
</evidence>
<keyword evidence="2" id="KW-1185">Reference proteome</keyword>
<dbReference type="STRING" id="28042.GU90_07895"/>
<organism evidence="1 2">
    <name type="scientific">Saccharopolyspora rectivirgula</name>
    <dbReference type="NCBI Taxonomy" id="28042"/>
    <lineage>
        <taxon>Bacteria</taxon>
        <taxon>Bacillati</taxon>
        <taxon>Actinomycetota</taxon>
        <taxon>Actinomycetes</taxon>
        <taxon>Pseudonocardiales</taxon>
        <taxon>Pseudonocardiaceae</taxon>
        <taxon>Saccharopolyspora</taxon>
    </lineage>
</organism>
<dbReference type="OrthoDB" id="3673367at2"/>